<evidence type="ECO:0000256" key="2">
    <source>
        <dbReference type="ARBA" id="ARBA00023125"/>
    </source>
</evidence>
<dbReference type="Proteomes" id="UP000758168">
    <property type="component" value="Unassembled WGS sequence"/>
</dbReference>
<dbReference type="PRINTS" id="PR00036">
    <property type="entry name" value="HTHLACI"/>
</dbReference>
<dbReference type="InterPro" id="IPR028082">
    <property type="entry name" value="Peripla_BP_I"/>
</dbReference>
<keyword evidence="2" id="KW-0238">DNA-binding</keyword>
<dbReference type="CDD" id="cd01392">
    <property type="entry name" value="HTH_LacI"/>
    <property type="match status" value="1"/>
</dbReference>
<evidence type="ECO:0000313" key="5">
    <source>
        <dbReference type="EMBL" id="MBP2416620.1"/>
    </source>
</evidence>
<dbReference type="SUPFAM" id="SSF47413">
    <property type="entry name" value="lambda repressor-like DNA-binding domains"/>
    <property type="match status" value="1"/>
</dbReference>
<dbReference type="Pfam" id="PF00356">
    <property type="entry name" value="LacI"/>
    <property type="match status" value="1"/>
</dbReference>
<dbReference type="PROSITE" id="PS00356">
    <property type="entry name" value="HTH_LACI_1"/>
    <property type="match status" value="1"/>
</dbReference>
<evidence type="ECO:0000259" key="4">
    <source>
        <dbReference type="PROSITE" id="PS50932"/>
    </source>
</evidence>
<dbReference type="CDD" id="cd06267">
    <property type="entry name" value="PBP1_LacI_sugar_binding-like"/>
    <property type="match status" value="1"/>
</dbReference>
<accession>A0ABS4Z6F8</accession>
<organism evidence="5 6">
    <name type="scientific">Microlunatus capsulatus</name>
    <dbReference type="NCBI Taxonomy" id="99117"/>
    <lineage>
        <taxon>Bacteria</taxon>
        <taxon>Bacillati</taxon>
        <taxon>Actinomycetota</taxon>
        <taxon>Actinomycetes</taxon>
        <taxon>Propionibacteriales</taxon>
        <taxon>Propionibacteriaceae</taxon>
        <taxon>Microlunatus</taxon>
    </lineage>
</organism>
<keyword evidence="1" id="KW-0805">Transcription regulation</keyword>
<reference evidence="5 6" key="1">
    <citation type="submission" date="2021-03" db="EMBL/GenBank/DDBJ databases">
        <title>Sequencing the genomes of 1000 actinobacteria strains.</title>
        <authorList>
            <person name="Klenk H.-P."/>
        </authorList>
    </citation>
    <scope>NUCLEOTIDE SEQUENCE [LARGE SCALE GENOMIC DNA]</scope>
    <source>
        <strain evidence="5 6">DSM 12936</strain>
    </source>
</reference>
<dbReference type="InterPro" id="IPR046335">
    <property type="entry name" value="LacI/GalR-like_sensor"/>
</dbReference>
<evidence type="ECO:0000256" key="1">
    <source>
        <dbReference type="ARBA" id="ARBA00023015"/>
    </source>
</evidence>
<name>A0ABS4Z6F8_9ACTN</name>
<keyword evidence="3" id="KW-0804">Transcription</keyword>
<dbReference type="Gene3D" id="1.10.260.40">
    <property type="entry name" value="lambda repressor-like DNA-binding domains"/>
    <property type="match status" value="1"/>
</dbReference>
<protein>
    <submittedName>
        <fullName evidence="5">LacI family transcriptional regulator</fullName>
    </submittedName>
</protein>
<evidence type="ECO:0000313" key="6">
    <source>
        <dbReference type="Proteomes" id="UP000758168"/>
    </source>
</evidence>
<dbReference type="RefSeq" id="WP_210054469.1">
    <property type="nucleotide sequence ID" value="NZ_BAAAMH010000015.1"/>
</dbReference>
<dbReference type="PROSITE" id="PS50932">
    <property type="entry name" value="HTH_LACI_2"/>
    <property type="match status" value="1"/>
</dbReference>
<dbReference type="Pfam" id="PF13377">
    <property type="entry name" value="Peripla_BP_3"/>
    <property type="match status" value="1"/>
</dbReference>
<dbReference type="PANTHER" id="PTHR30146:SF153">
    <property type="entry name" value="LACTOSE OPERON REPRESSOR"/>
    <property type="match status" value="1"/>
</dbReference>
<gene>
    <name evidence="5" type="ORF">JOF54_001542</name>
</gene>
<dbReference type="SMART" id="SM00354">
    <property type="entry name" value="HTH_LACI"/>
    <property type="match status" value="1"/>
</dbReference>
<dbReference type="EMBL" id="JAGIOB010000001">
    <property type="protein sequence ID" value="MBP2416620.1"/>
    <property type="molecule type" value="Genomic_DNA"/>
</dbReference>
<dbReference type="InterPro" id="IPR010982">
    <property type="entry name" value="Lambda_DNA-bd_dom_sf"/>
</dbReference>
<feature type="domain" description="HTH lacI-type" evidence="4">
    <location>
        <begin position="6"/>
        <end position="60"/>
    </location>
</feature>
<dbReference type="PANTHER" id="PTHR30146">
    <property type="entry name" value="LACI-RELATED TRANSCRIPTIONAL REPRESSOR"/>
    <property type="match status" value="1"/>
</dbReference>
<comment type="caution">
    <text evidence="5">The sequence shown here is derived from an EMBL/GenBank/DDBJ whole genome shotgun (WGS) entry which is preliminary data.</text>
</comment>
<keyword evidence="6" id="KW-1185">Reference proteome</keyword>
<evidence type="ECO:0000256" key="3">
    <source>
        <dbReference type="ARBA" id="ARBA00023163"/>
    </source>
</evidence>
<dbReference type="InterPro" id="IPR000843">
    <property type="entry name" value="HTH_LacI"/>
</dbReference>
<sequence length="340" mass="35586">MPRSRATIRDVAEQAGVSVATVSKVLNDRYGVSVATQGRVRQVIEDLGYQSSIVASSLRSHRTGVLGVLVADLEPFSTELLKGVATAVRGTGYELVIYSAGGRSGDRVGWERRYLSRLGGTLIDAALLVTPTAVDADSGLPVVAVDPHTGVGAVPTVRADDERGARLAVDHLLALGHRRIAFISGWPGLGSTGRRHEGYRASLAAAGVPHDPSLDVEGDATEERAHALARALLERPDRPTAVFAGNDMAALGVLDAARDLGLDVPGQLSVVGFDNVPEAVMSTPALTTVEQPMQAMGEQALRMLLELLQGGTPAPQVVVDTRLVVRHSTAPPPAAPAPPR</sequence>
<dbReference type="SUPFAM" id="SSF53822">
    <property type="entry name" value="Periplasmic binding protein-like I"/>
    <property type="match status" value="1"/>
</dbReference>
<dbReference type="Gene3D" id="3.40.50.2300">
    <property type="match status" value="2"/>
</dbReference>
<proteinExistence type="predicted"/>